<evidence type="ECO:0000313" key="1">
    <source>
        <dbReference type="EMBL" id="KDQ21604.1"/>
    </source>
</evidence>
<keyword evidence="2" id="KW-1185">Reference proteome</keyword>
<evidence type="ECO:0000313" key="2">
    <source>
        <dbReference type="Proteomes" id="UP000027195"/>
    </source>
</evidence>
<accession>A0A067N163</accession>
<dbReference type="PANTHER" id="PTHR33559:SF1">
    <property type="entry name" value="PROTEASOME ASSEMBLY CHAPERONE 4"/>
    <property type="match status" value="1"/>
</dbReference>
<dbReference type="AlphaFoldDB" id="A0A067N163"/>
<dbReference type="Pfam" id="PF16093">
    <property type="entry name" value="PAC4"/>
    <property type="match status" value="1"/>
</dbReference>
<proteinExistence type="predicted"/>
<protein>
    <recommendedName>
        <fullName evidence="3">Proteasome assembly chaperone 3</fullName>
    </recommendedName>
</protein>
<name>A0A067N163_BOTB1</name>
<dbReference type="InParanoid" id="A0A067N163"/>
<organism evidence="1 2">
    <name type="scientific">Botryobasidium botryosum (strain FD-172 SS1)</name>
    <dbReference type="NCBI Taxonomy" id="930990"/>
    <lineage>
        <taxon>Eukaryota</taxon>
        <taxon>Fungi</taxon>
        <taxon>Dikarya</taxon>
        <taxon>Basidiomycota</taxon>
        <taxon>Agaricomycotina</taxon>
        <taxon>Agaricomycetes</taxon>
        <taxon>Cantharellales</taxon>
        <taxon>Botryobasidiaceae</taxon>
        <taxon>Botryobasidium</taxon>
    </lineage>
</organism>
<reference evidence="2" key="1">
    <citation type="journal article" date="2014" name="Proc. Natl. Acad. Sci. U.S.A.">
        <title>Extensive sampling of basidiomycete genomes demonstrates inadequacy of the white-rot/brown-rot paradigm for wood decay fungi.</title>
        <authorList>
            <person name="Riley R."/>
            <person name="Salamov A.A."/>
            <person name="Brown D.W."/>
            <person name="Nagy L.G."/>
            <person name="Floudas D."/>
            <person name="Held B.W."/>
            <person name="Levasseur A."/>
            <person name="Lombard V."/>
            <person name="Morin E."/>
            <person name="Otillar R."/>
            <person name="Lindquist E.A."/>
            <person name="Sun H."/>
            <person name="LaButti K.M."/>
            <person name="Schmutz J."/>
            <person name="Jabbour D."/>
            <person name="Luo H."/>
            <person name="Baker S.E."/>
            <person name="Pisabarro A.G."/>
            <person name="Walton J.D."/>
            <person name="Blanchette R.A."/>
            <person name="Henrissat B."/>
            <person name="Martin F."/>
            <person name="Cullen D."/>
            <person name="Hibbett D.S."/>
            <person name="Grigoriev I.V."/>
        </authorList>
    </citation>
    <scope>NUCLEOTIDE SEQUENCE [LARGE SCALE GENOMIC DNA]</scope>
    <source>
        <strain evidence="2">FD-172 SS1</strain>
    </source>
</reference>
<dbReference type="EMBL" id="KL198016">
    <property type="protein sequence ID" value="KDQ21604.1"/>
    <property type="molecule type" value="Genomic_DNA"/>
</dbReference>
<evidence type="ECO:0008006" key="3">
    <source>
        <dbReference type="Google" id="ProtNLM"/>
    </source>
</evidence>
<sequence length="156" mass="17228">MSEPQQHTLRSEPAEPKIGVSVHHFPGTSLAPAIIVQVTHLQDSYMVWAGTTESNSDAEADVVAQIEQRGRLTRDWACAMPSIRELMPPASTSLFRSASSDIALPMSQRLARRFKKQIVLSVDLPPPLSSLSNQGQVLLEMEKRLIEVLRAAEQTD</sequence>
<dbReference type="InterPro" id="IPR032157">
    <property type="entry name" value="PAC4"/>
</dbReference>
<dbReference type="GO" id="GO:0043248">
    <property type="term" value="P:proteasome assembly"/>
    <property type="evidence" value="ECO:0007669"/>
    <property type="project" value="InterPro"/>
</dbReference>
<dbReference type="PANTHER" id="PTHR33559">
    <property type="entry name" value="PROTEASOME ASSEMBLY CHAPERONE 4"/>
    <property type="match status" value="1"/>
</dbReference>
<dbReference type="HOGENOM" id="CLU_120624_0_0_1"/>
<gene>
    <name evidence="1" type="ORF">BOTBODRAFT_168843</name>
</gene>
<dbReference type="Proteomes" id="UP000027195">
    <property type="component" value="Unassembled WGS sequence"/>
</dbReference>
<dbReference type="OrthoDB" id="368507at2759"/>